<dbReference type="Gene3D" id="1.20.1070.10">
    <property type="entry name" value="Rhodopsin 7-helix transmembrane proteins"/>
    <property type="match status" value="1"/>
</dbReference>
<feature type="compositionally biased region" description="Polar residues" evidence="1">
    <location>
        <begin position="416"/>
        <end position="432"/>
    </location>
</feature>
<keyword evidence="2" id="KW-1133">Transmembrane helix</keyword>
<keyword evidence="4" id="KW-1185">Reference proteome</keyword>
<evidence type="ECO:0000313" key="4">
    <source>
        <dbReference type="Proteomes" id="UP000073492"/>
    </source>
</evidence>
<feature type="transmembrane region" description="Helical" evidence="2">
    <location>
        <begin position="192"/>
        <end position="213"/>
    </location>
</feature>
<sequence>MSDTNLPALFGNLQNIDAGGCPGPFIGESLWPYNGGFKEGRNCAPNPLVFTGNASRCCIPCPVFDWTYADDFKSLTNGAAWVNVAGFILCGFILISHAVLPATATRRSWLNIILLLGIMILELGFIVPLARQPDQCFDPITPNGQSSDLTCAFSGAFIAFGLMTYVTWILVRSLFMHIQICWNITLGAQSYWAANIGAWSTIIALTTATLAHAGVSFRFGGYCHVNVGSLATYWGWLLGFGGVALLLQIATFAYCIKVYLSSALQQRRDPSIKSPSVTSSSRSRTARATARRVKQVVLLQWRSFAIVILAIFTAAFVCVIFIVFDNKYTIQAFANTDSLIPWIVCVIGTQDKNQCLQYTGPIIIKESLAVATLFILGFVGVEAFFLLCRFEVFTAWWALLRTPFWKKKARRANGSNENILMSPNQNTTFSESAQRDRSLVESPIRAKTGEKAFGKHVEPGSPVSPIANDLDYEKDSRYGAGHAV</sequence>
<keyword evidence="2" id="KW-0812">Transmembrane</keyword>
<evidence type="ECO:0000256" key="1">
    <source>
        <dbReference type="SAM" id="MobiDB-lite"/>
    </source>
</evidence>
<accession>A0A139GUT0</accession>
<dbReference type="OrthoDB" id="26203at2759"/>
<name>A0A139GUT0_9PEZI</name>
<dbReference type="PANTHER" id="PTHR42058:SF1">
    <property type="entry name" value="G-PROTEIN COUPLED RECEPTORS FAMILY 2 PROFILE 2 DOMAIN-CONTAINING PROTEIN"/>
    <property type="match status" value="1"/>
</dbReference>
<feature type="transmembrane region" description="Helical" evidence="2">
    <location>
        <begin position="368"/>
        <end position="400"/>
    </location>
</feature>
<organism evidence="3 4">
    <name type="scientific">Pseudocercospora musae</name>
    <dbReference type="NCBI Taxonomy" id="113226"/>
    <lineage>
        <taxon>Eukaryota</taxon>
        <taxon>Fungi</taxon>
        <taxon>Dikarya</taxon>
        <taxon>Ascomycota</taxon>
        <taxon>Pezizomycotina</taxon>
        <taxon>Dothideomycetes</taxon>
        <taxon>Dothideomycetidae</taxon>
        <taxon>Mycosphaerellales</taxon>
        <taxon>Mycosphaerellaceae</taxon>
        <taxon>Pseudocercospora</taxon>
    </lineage>
</organism>
<proteinExistence type="predicted"/>
<feature type="transmembrane region" description="Helical" evidence="2">
    <location>
        <begin position="150"/>
        <end position="171"/>
    </location>
</feature>
<dbReference type="Proteomes" id="UP000073492">
    <property type="component" value="Unassembled WGS sequence"/>
</dbReference>
<evidence type="ECO:0000313" key="3">
    <source>
        <dbReference type="EMBL" id="KXS93950.1"/>
    </source>
</evidence>
<protein>
    <recommendedName>
        <fullName evidence="5">G-protein coupled receptors family 2 profile 2 domain-containing protein</fullName>
    </recommendedName>
</protein>
<comment type="caution">
    <text evidence="3">The sequence shown here is derived from an EMBL/GenBank/DDBJ whole genome shotgun (WGS) entry which is preliminary data.</text>
</comment>
<feature type="transmembrane region" description="Helical" evidence="2">
    <location>
        <begin position="301"/>
        <end position="324"/>
    </location>
</feature>
<feature type="transmembrane region" description="Helical" evidence="2">
    <location>
        <begin position="233"/>
        <end position="260"/>
    </location>
</feature>
<feature type="transmembrane region" description="Helical" evidence="2">
    <location>
        <begin position="80"/>
        <end position="100"/>
    </location>
</feature>
<dbReference type="PANTHER" id="PTHR42058">
    <property type="entry name" value="G_PROTEIN_RECEP_F2_4 DOMAIN-CONTAINING PROTEIN"/>
    <property type="match status" value="1"/>
</dbReference>
<evidence type="ECO:0000256" key="2">
    <source>
        <dbReference type="SAM" id="Phobius"/>
    </source>
</evidence>
<keyword evidence="2" id="KW-0472">Membrane</keyword>
<gene>
    <name evidence="3" type="ORF">AC579_4258</name>
</gene>
<reference evidence="3 4" key="1">
    <citation type="submission" date="2015-07" db="EMBL/GenBank/DDBJ databases">
        <title>Comparative genomics of the Sigatoka disease complex on banana suggests a link between parallel evolutionary changes in Pseudocercospora fijiensis and Pseudocercospora eumusae and increased virulence on the banana host.</title>
        <authorList>
            <person name="Chang T.-C."/>
            <person name="Salvucci A."/>
            <person name="Crous P.W."/>
            <person name="Stergiopoulos I."/>
        </authorList>
    </citation>
    <scope>NUCLEOTIDE SEQUENCE [LARGE SCALE GENOMIC DNA]</scope>
    <source>
        <strain evidence="3 4">CBS 116634</strain>
    </source>
</reference>
<dbReference type="AlphaFoldDB" id="A0A139GUT0"/>
<evidence type="ECO:0008006" key="5">
    <source>
        <dbReference type="Google" id="ProtNLM"/>
    </source>
</evidence>
<dbReference type="InterPro" id="IPR053247">
    <property type="entry name" value="GPCR_GPR1/git3-like"/>
</dbReference>
<feature type="region of interest" description="Disordered" evidence="1">
    <location>
        <begin position="416"/>
        <end position="437"/>
    </location>
</feature>
<feature type="transmembrane region" description="Helical" evidence="2">
    <location>
        <begin position="112"/>
        <end position="130"/>
    </location>
</feature>
<dbReference type="EMBL" id="LFZO01001061">
    <property type="protein sequence ID" value="KXS93950.1"/>
    <property type="molecule type" value="Genomic_DNA"/>
</dbReference>